<dbReference type="EMBL" id="FNKH01000002">
    <property type="protein sequence ID" value="SDQ34247.1"/>
    <property type="molecule type" value="Genomic_DNA"/>
</dbReference>
<dbReference type="GO" id="GO:0016874">
    <property type="term" value="F:ligase activity"/>
    <property type="evidence" value="ECO:0007669"/>
    <property type="project" value="UniProtKB-KW"/>
</dbReference>
<organism evidence="1 2">
    <name type="scientific">Crystallibacter crystallopoietes</name>
    <dbReference type="NCBI Taxonomy" id="37928"/>
    <lineage>
        <taxon>Bacteria</taxon>
        <taxon>Bacillati</taxon>
        <taxon>Actinomycetota</taxon>
        <taxon>Actinomycetes</taxon>
        <taxon>Micrococcales</taxon>
        <taxon>Micrococcaceae</taxon>
        <taxon>Crystallibacter</taxon>
    </lineage>
</organism>
<proteinExistence type="predicted"/>
<dbReference type="InterPro" id="IPR050580">
    <property type="entry name" value="2H_phosphoesterase_YjcG-like"/>
</dbReference>
<reference evidence="1 2" key="1">
    <citation type="submission" date="2016-10" db="EMBL/GenBank/DDBJ databases">
        <authorList>
            <person name="de Groot N.N."/>
        </authorList>
    </citation>
    <scope>NUCLEOTIDE SEQUENCE [LARGE SCALE GENOMIC DNA]</scope>
    <source>
        <strain evidence="1 2">DSM 20117</strain>
    </source>
</reference>
<dbReference type="Pfam" id="PF13563">
    <property type="entry name" value="2_5_RNA_ligase2"/>
    <property type="match status" value="1"/>
</dbReference>
<sequence>MCQHGLQVDPGVAPDGGVRPAALPEVGCAGVVIGIPEPLAGDLEGWRASFGDPMAAVIPPHVTLVTTTPVADWAATTEHVRRIARSQQPFTVALRGTGSFRPVSPVVFLNIAEGFDEIVALHRKLQAGPLARELEFDFHPHITVAHDVSDAGMDAAENKLADYDASFTVSSMGLYEHDSSGVWILREELSFGTEIGAESSAQGDGQRRE</sequence>
<dbReference type="OrthoDB" id="358773at2"/>
<protein>
    <submittedName>
        <fullName evidence="1">2'-5' RNA ligase</fullName>
    </submittedName>
</protein>
<keyword evidence="2" id="KW-1185">Reference proteome</keyword>
<dbReference type="RefSeq" id="WP_074699264.1">
    <property type="nucleotide sequence ID" value="NZ_CP018863.1"/>
</dbReference>
<dbReference type="PANTHER" id="PTHR40037:SF1">
    <property type="entry name" value="PHOSPHOESTERASE SAOUHSC_00951-RELATED"/>
    <property type="match status" value="1"/>
</dbReference>
<dbReference type="PANTHER" id="PTHR40037">
    <property type="entry name" value="PHOSPHOESTERASE YJCG-RELATED"/>
    <property type="match status" value="1"/>
</dbReference>
<name>A0A1H1A3M0_9MICC</name>
<dbReference type="InterPro" id="IPR009097">
    <property type="entry name" value="Cyclic_Pdiesterase"/>
</dbReference>
<evidence type="ECO:0000313" key="1">
    <source>
        <dbReference type="EMBL" id="SDQ34247.1"/>
    </source>
</evidence>
<dbReference type="Proteomes" id="UP000181917">
    <property type="component" value="Unassembled WGS sequence"/>
</dbReference>
<dbReference type="KEGG" id="acry:AC20117_13675"/>
<dbReference type="SMR" id="A0A1H1A3M0"/>
<dbReference type="AlphaFoldDB" id="A0A1H1A3M0"/>
<dbReference type="SUPFAM" id="SSF55144">
    <property type="entry name" value="LigT-like"/>
    <property type="match status" value="1"/>
</dbReference>
<dbReference type="Gene3D" id="3.90.1140.10">
    <property type="entry name" value="Cyclic phosphodiesterase"/>
    <property type="match status" value="1"/>
</dbReference>
<keyword evidence="1" id="KW-0436">Ligase</keyword>
<gene>
    <name evidence="1" type="ORF">SAMN04489742_0729</name>
</gene>
<evidence type="ECO:0000313" key="2">
    <source>
        <dbReference type="Proteomes" id="UP000181917"/>
    </source>
</evidence>
<dbReference type="STRING" id="37928.SAMN04489742_0729"/>
<accession>A0A1H1A3M0</accession>